<name>A0A510KLH0_9FUSO</name>
<evidence type="ECO:0000313" key="6">
    <source>
        <dbReference type="Proteomes" id="UP000422644"/>
    </source>
</evidence>
<reference evidence="4 5" key="2">
    <citation type="submission" date="2019-07" db="EMBL/GenBank/DDBJ databases">
        <title>Complete Genome Sequence of Leptotrichia trevisanii Strain JMUB3935.</title>
        <authorList>
            <person name="Watanabe S."/>
            <person name="Cui L."/>
        </authorList>
    </citation>
    <scope>NUCLEOTIDE SEQUENCE [LARGE SCALE GENOMIC DNA]</scope>
    <source>
        <strain evidence="4 5">JMUB3935</strain>
    </source>
</reference>
<feature type="transmembrane region" description="Helical" evidence="2">
    <location>
        <begin position="29"/>
        <end position="48"/>
    </location>
</feature>
<gene>
    <name evidence="3" type="ORF">JMUB3870_0443</name>
    <name evidence="4" type="ORF">JMUB3935_0458</name>
</gene>
<evidence type="ECO:0000256" key="1">
    <source>
        <dbReference type="SAM" id="Coils"/>
    </source>
</evidence>
<keyword evidence="2" id="KW-0812">Transmembrane</keyword>
<keyword evidence="2" id="KW-1133">Transmembrane helix</keyword>
<evidence type="ECO:0000313" key="3">
    <source>
        <dbReference type="EMBL" id="BBM44336.1"/>
    </source>
</evidence>
<dbReference type="EMBL" id="AP019840">
    <property type="protein sequence ID" value="BBM51491.1"/>
    <property type="molecule type" value="Genomic_DNA"/>
</dbReference>
<dbReference type="OrthoDB" id="81271at2"/>
<keyword evidence="1" id="KW-0175">Coiled coil</keyword>
<reference evidence="3 6" key="1">
    <citation type="submission" date="2019-07" db="EMBL/GenBank/DDBJ databases">
        <title>Complete Genome Sequence of Leptotrichia trevisanii Strain JMUB3870.</title>
        <authorList>
            <person name="Watanabe S."/>
            <person name="Cui L."/>
        </authorList>
    </citation>
    <scope>NUCLEOTIDE SEQUENCE [LARGE SCALE GENOMIC DNA]</scope>
    <source>
        <strain evidence="3 6">JMUB3870</strain>
    </source>
</reference>
<evidence type="ECO:0000313" key="4">
    <source>
        <dbReference type="EMBL" id="BBM51491.1"/>
    </source>
</evidence>
<keyword evidence="6" id="KW-1185">Reference proteome</keyword>
<dbReference type="EMBL" id="AP019831">
    <property type="protein sequence ID" value="BBM44336.1"/>
    <property type="molecule type" value="Genomic_DNA"/>
</dbReference>
<dbReference type="AlphaFoldDB" id="A0A510KLH0"/>
<dbReference type="STRING" id="1122173.GCA_000482505_00958"/>
<accession>A0A510KLH0</accession>
<proteinExistence type="predicted"/>
<dbReference type="Proteomes" id="UP000422644">
    <property type="component" value="Chromosome"/>
</dbReference>
<evidence type="ECO:0000313" key="5">
    <source>
        <dbReference type="Proteomes" id="UP000321378"/>
    </source>
</evidence>
<feature type="coiled-coil region" evidence="1">
    <location>
        <begin position="51"/>
        <end position="85"/>
    </location>
</feature>
<organism evidence="4 5">
    <name type="scientific">Leptotrichia trevisanii</name>
    <dbReference type="NCBI Taxonomy" id="109328"/>
    <lineage>
        <taxon>Bacteria</taxon>
        <taxon>Fusobacteriati</taxon>
        <taxon>Fusobacteriota</taxon>
        <taxon>Fusobacteriia</taxon>
        <taxon>Fusobacteriales</taxon>
        <taxon>Leptotrichiaceae</taxon>
        <taxon>Leptotrichia</taxon>
    </lineage>
</organism>
<dbReference type="Proteomes" id="UP000321378">
    <property type="component" value="Chromosome"/>
</dbReference>
<sequence>MAKKQQQQFLYDYRNDHSNESSKKLAKTALILFIISALLVALSHFVLIEKKAEFEKNIPALKENKQKLEKEVNTLNNSIKHSEDTYKKTEALVNKYK</sequence>
<protein>
    <submittedName>
        <fullName evidence="4">Serine/threonine protein phosphatase-like protein</fullName>
    </submittedName>
</protein>
<keyword evidence="2" id="KW-0472">Membrane</keyword>
<evidence type="ECO:0000256" key="2">
    <source>
        <dbReference type="SAM" id="Phobius"/>
    </source>
</evidence>
<dbReference type="RefSeq" id="WP_146995974.1">
    <property type="nucleotide sequence ID" value="NZ_AP019831.1"/>
</dbReference>